<evidence type="ECO:0000313" key="1">
    <source>
        <dbReference type="EMBL" id="MPC60927.1"/>
    </source>
</evidence>
<dbReference type="EMBL" id="VSRR010018041">
    <property type="protein sequence ID" value="MPC60927.1"/>
    <property type="molecule type" value="Genomic_DNA"/>
</dbReference>
<keyword evidence="2" id="KW-1185">Reference proteome</keyword>
<dbReference type="Proteomes" id="UP000324222">
    <property type="component" value="Unassembled WGS sequence"/>
</dbReference>
<organism evidence="1 2">
    <name type="scientific">Portunus trituberculatus</name>
    <name type="common">Swimming crab</name>
    <name type="synonym">Neptunus trituberculatus</name>
    <dbReference type="NCBI Taxonomy" id="210409"/>
    <lineage>
        <taxon>Eukaryota</taxon>
        <taxon>Metazoa</taxon>
        <taxon>Ecdysozoa</taxon>
        <taxon>Arthropoda</taxon>
        <taxon>Crustacea</taxon>
        <taxon>Multicrustacea</taxon>
        <taxon>Malacostraca</taxon>
        <taxon>Eumalacostraca</taxon>
        <taxon>Eucarida</taxon>
        <taxon>Decapoda</taxon>
        <taxon>Pleocyemata</taxon>
        <taxon>Brachyura</taxon>
        <taxon>Eubrachyura</taxon>
        <taxon>Portunoidea</taxon>
        <taxon>Portunidae</taxon>
        <taxon>Portuninae</taxon>
        <taxon>Portunus</taxon>
    </lineage>
</organism>
<proteinExistence type="predicted"/>
<reference evidence="1 2" key="1">
    <citation type="submission" date="2019-05" db="EMBL/GenBank/DDBJ databases">
        <title>Another draft genome of Portunus trituberculatus and its Hox gene families provides insights of decapod evolution.</title>
        <authorList>
            <person name="Jeong J.-H."/>
            <person name="Song I."/>
            <person name="Kim S."/>
            <person name="Choi T."/>
            <person name="Kim D."/>
            <person name="Ryu S."/>
            <person name="Kim W."/>
        </authorList>
    </citation>
    <scope>NUCLEOTIDE SEQUENCE [LARGE SCALE GENOMIC DNA]</scope>
    <source>
        <tissue evidence="1">Muscle</tissue>
    </source>
</reference>
<gene>
    <name evidence="1" type="ORF">E2C01_054987</name>
</gene>
<protein>
    <submittedName>
        <fullName evidence="1">Uncharacterized protein</fullName>
    </submittedName>
</protein>
<accession>A0A5B7GUQ7</accession>
<sequence>MEVWFGVPGLMGGVVGCACTDVEAGVVVVVGVVWVGVREGEVMEVPGGCGGGRMRGSGWRDGWVCPVPVALVSVSQLCSGG</sequence>
<dbReference type="AlphaFoldDB" id="A0A5B7GUQ7"/>
<evidence type="ECO:0000313" key="2">
    <source>
        <dbReference type="Proteomes" id="UP000324222"/>
    </source>
</evidence>
<comment type="caution">
    <text evidence="1">The sequence shown here is derived from an EMBL/GenBank/DDBJ whole genome shotgun (WGS) entry which is preliminary data.</text>
</comment>
<name>A0A5B7GUQ7_PORTR</name>